<evidence type="ECO:0000256" key="6">
    <source>
        <dbReference type="SAM" id="MobiDB-lite"/>
    </source>
</evidence>
<comment type="caution">
    <text evidence="9">The sequence shown here is derived from an EMBL/GenBank/DDBJ whole genome shotgun (WGS) entry which is preliminary data.</text>
</comment>
<dbReference type="InterPro" id="IPR049326">
    <property type="entry name" value="Rhodopsin_dom_fungi"/>
</dbReference>
<reference evidence="9 10" key="1">
    <citation type="journal article" date="2024" name="Microbiol. Resour. Announc.">
        <title>Genome annotations for the ascomycete fungi Trichoderma harzianum, Trichoderma aggressivum, and Purpureocillium lilacinum.</title>
        <authorList>
            <person name="Beijen E.P.W."/>
            <person name="Ohm R.A."/>
        </authorList>
    </citation>
    <scope>NUCLEOTIDE SEQUENCE [LARGE SCALE GENOMIC DNA]</scope>
    <source>
        <strain evidence="9 10">CBS 150709</strain>
    </source>
</reference>
<dbReference type="EMBL" id="JAWRVI010000056">
    <property type="protein sequence ID" value="KAK4083411.1"/>
    <property type="molecule type" value="Genomic_DNA"/>
</dbReference>
<sequence>MAVEDAPNRGPELLAVNIFFCVLAGVIVLLRCYSRAALVKAFGLDDWLMILATVRRPDVLVSIGRQSLTARQVFFIIYCVMSNLGVKHGTGQHQDSLDKEDIKLATMYWWFCYIFFSLTMITSKVSFAWFLLRITTTRAHSWIIYGASLCTIVAGGVFFFVTLFQCNPVSSYWDKDQGGHCLSMDIIMALAYLYSVFSVITDFTFAILPGFIIWHLKLKTRARVALIGLVVMGCAASSAVVVRCGYLIRFKDPDFLWATTDIAIWSTVEMGLAISAASLATLRPLFKMAAWKLGFSSRQTTSARTPYGASVPHGLGPNSTHGVGTFDNHVYVLSEFTQGTSKVEKYGDWKVGTHTTAYADHQKENMSEHDVQMTTGSIDSQENLNKQQSRGMEETRGGQRDFSGFQYHSIDLLHP</sequence>
<name>A0ABR0BLU2_PURLI</name>
<gene>
    <name evidence="9" type="ORF">Purlil1_10648</name>
</gene>
<feature type="transmembrane region" description="Helical" evidence="7">
    <location>
        <begin position="142"/>
        <end position="164"/>
    </location>
</feature>
<keyword evidence="10" id="KW-1185">Reference proteome</keyword>
<evidence type="ECO:0000256" key="2">
    <source>
        <dbReference type="ARBA" id="ARBA00022692"/>
    </source>
</evidence>
<evidence type="ECO:0000256" key="4">
    <source>
        <dbReference type="ARBA" id="ARBA00023136"/>
    </source>
</evidence>
<feature type="transmembrane region" description="Helical" evidence="7">
    <location>
        <begin position="106"/>
        <end position="130"/>
    </location>
</feature>
<feature type="transmembrane region" description="Helical" evidence="7">
    <location>
        <begin position="68"/>
        <end position="86"/>
    </location>
</feature>
<comment type="subcellular location">
    <subcellularLocation>
        <location evidence="1">Membrane</location>
        <topology evidence="1">Multi-pass membrane protein</topology>
    </subcellularLocation>
</comment>
<dbReference type="PANTHER" id="PTHR33048:SF96">
    <property type="entry name" value="INTEGRAL MEMBRANE PROTEIN"/>
    <property type="match status" value="1"/>
</dbReference>
<feature type="transmembrane region" description="Helical" evidence="7">
    <location>
        <begin position="192"/>
        <end position="214"/>
    </location>
</feature>
<feature type="transmembrane region" description="Helical" evidence="7">
    <location>
        <begin position="226"/>
        <end position="250"/>
    </location>
</feature>
<protein>
    <recommendedName>
        <fullName evidence="8">Rhodopsin domain-containing protein</fullName>
    </recommendedName>
</protein>
<evidence type="ECO:0000313" key="10">
    <source>
        <dbReference type="Proteomes" id="UP001287286"/>
    </source>
</evidence>
<evidence type="ECO:0000313" key="9">
    <source>
        <dbReference type="EMBL" id="KAK4083411.1"/>
    </source>
</evidence>
<keyword evidence="4 7" id="KW-0472">Membrane</keyword>
<feature type="compositionally biased region" description="Polar residues" evidence="6">
    <location>
        <begin position="372"/>
        <end position="390"/>
    </location>
</feature>
<evidence type="ECO:0000259" key="8">
    <source>
        <dbReference type="Pfam" id="PF20684"/>
    </source>
</evidence>
<feature type="domain" description="Rhodopsin" evidence="8">
    <location>
        <begin position="30"/>
        <end position="287"/>
    </location>
</feature>
<feature type="transmembrane region" description="Helical" evidence="7">
    <location>
        <begin position="262"/>
        <end position="282"/>
    </location>
</feature>
<feature type="region of interest" description="Disordered" evidence="6">
    <location>
        <begin position="363"/>
        <end position="415"/>
    </location>
</feature>
<dbReference type="PANTHER" id="PTHR33048">
    <property type="entry name" value="PTH11-LIKE INTEGRAL MEMBRANE PROTEIN (AFU_ORTHOLOGUE AFUA_5G11245)"/>
    <property type="match status" value="1"/>
</dbReference>
<accession>A0ABR0BLU2</accession>
<proteinExistence type="inferred from homology"/>
<organism evidence="9 10">
    <name type="scientific">Purpureocillium lilacinum</name>
    <name type="common">Paecilomyces lilacinus</name>
    <dbReference type="NCBI Taxonomy" id="33203"/>
    <lineage>
        <taxon>Eukaryota</taxon>
        <taxon>Fungi</taxon>
        <taxon>Dikarya</taxon>
        <taxon>Ascomycota</taxon>
        <taxon>Pezizomycotina</taxon>
        <taxon>Sordariomycetes</taxon>
        <taxon>Hypocreomycetidae</taxon>
        <taxon>Hypocreales</taxon>
        <taxon>Ophiocordycipitaceae</taxon>
        <taxon>Purpureocillium</taxon>
    </lineage>
</organism>
<evidence type="ECO:0000256" key="5">
    <source>
        <dbReference type="ARBA" id="ARBA00038359"/>
    </source>
</evidence>
<comment type="similarity">
    <text evidence="5">Belongs to the SAT4 family.</text>
</comment>
<feature type="transmembrane region" description="Helical" evidence="7">
    <location>
        <begin position="13"/>
        <end position="33"/>
    </location>
</feature>
<evidence type="ECO:0000256" key="3">
    <source>
        <dbReference type="ARBA" id="ARBA00022989"/>
    </source>
</evidence>
<dbReference type="InterPro" id="IPR052337">
    <property type="entry name" value="SAT4-like"/>
</dbReference>
<evidence type="ECO:0000256" key="7">
    <source>
        <dbReference type="SAM" id="Phobius"/>
    </source>
</evidence>
<keyword evidence="2 7" id="KW-0812">Transmembrane</keyword>
<evidence type="ECO:0000256" key="1">
    <source>
        <dbReference type="ARBA" id="ARBA00004141"/>
    </source>
</evidence>
<dbReference type="Pfam" id="PF20684">
    <property type="entry name" value="Fung_rhodopsin"/>
    <property type="match status" value="1"/>
</dbReference>
<keyword evidence="3 7" id="KW-1133">Transmembrane helix</keyword>
<dbReference type="Proteomes" id="UP001287286">
    <property type="component" value="Unassembled WGS sequence"/>
</dbReference>